<keyword evidence="13" id="KW-1185">Reference proteome</keyword>
<dbReference type="EnsemblMetazoa" id="XM_003388429.3">
    <property type="protein sequence ID" value="XP_003388477.1"/>
    <property type="gene ID" value="LOC100634739"/>
</dbReference>
<dbReference type="EnsemblMetazoa" id="Aqu2.1.24918_001">
    <property type="protein sequence ID" value="Aqu2.1.24918_001"/>
    <property type="gene ID" value="Aqu2.1.24918"/>
</dbReference>
<name>A0A1X7UB76_AMPQE</name>
<keyword evidence="5" id="KW-0963">Cytoplasm</keyword>
<evidence type="ECO:0000256" key="9">
    <source>
        <dbReference type="SAM" id="MobiDB-lite"/>
    </source>
</evidence>
<evidence type="ECO:0000256" key="4">
    <source>
        <dbReference type="ARBA" id="ARBA00022448"/>
    </source>
</evidence>
<dbReference type="Gene3D" id="1.25.40.270">
    <property type="entry name" value="Vacuolar protein sorting-associated protein vta1"/>
    <property type="match status" value="1"/>
</dbReference>
<dbReference type="AlphaFoldDB" id="A0A1X7UB76"/>
<dbReference type="Proteomes" id="UP000007879">
    <property type="component" value="Unassembled WGS sequence"/>
</dbReference>
<dbReference type="Pfam" id="PF18097">
    <property type="entry name" value="Vta1_C"/>
    <property type="match status" value="1"/>
</dbReference>
<reference evidence="12" key="2">
    <citation type="submission" date="2017-05" db="UniProtKB">
        <authorList>
            <consortium name="EnsemblMetazoa"/>
        </authorList>
    </citation>
    <scope>IDENTIFICATION</scope>
</reference>
<evidence type="ECO:0000259" key="10">
    <source>
        <dbReference type="Pfam" id="PF04652"/>
    </source>
</evidence>
<dbReference type="InterPro" id="IPR023175">
    <property type="entry name" value="Vta1/CALS_N_sf"/>
</dbReference>
<dbReference type="InterPro" id="IPR044538">
    <property type="entry name" value="Vta1-like"/>
</dbReference>
<evidence type="ECO:0000256" key="8">
    <source>
        <dbReference type="ARBA" id="ARBA00023136"/>
    </source>
</evidence>
<evidence type="ECO:0000313" key="13">
    <source>
        <dbReference type="Proteomes" id="UP000007879"/>
    </source>
</evidence>
<dbReference type="STRING" id="400682.A0A1X7UB76"/>
<evidence type="ECO:0000256" key="5">
    <source>
        <dbReference type="ARBA" id="ARBA00022490"/>
    </source>
</evidence>
<protein>
    <recommendedName>
        <fullName evidence="14">Vta1/callose synthase N-terminal domain-containing protein</fullName>
    </recommendedName>
</protein>
<evidence type="ECO:0000256" key="1">
    <source>
        <dbReference type="ARBA" id="ARBA00004481"/>
    </source>
</evidence>
<dbReference type="KEGG" id="aqu:100634739"/>
<dbReference type="eggNOG" id="KOG0917">
    <property type="taxonomic scope" value="Eukaryota"/>
</dbReference>
<dbReference type="Gene3D" id="1.20.5.420">
    <property type="entry name" value="Immunoglobulin FC, subunit C"/>
    <property type="match status" value="1"/>
</dbReference>
<proteinExistence type="inferred from homology"/>
<dbReference type="FunCoup" id="A0A1X7UB76">
    <property type="interactions" value="961"/>
</dbReference>
<dbReference type="PANTHER" id="PTHR46009">
    <property type="entry name" value="VACUOLAR PROTEIN SORTING-ASSOCIATED PROTEIN VTA1 HOMOLOG"/>
    <property type="match status" value="1"/>
</dbReference>
<dbReference type="OMA" id="AYWCEYH"/>
<accession>A0A1X7UB76</accession>
<keyword evidence="4" id="KW-0813">Transport</keyword>
<dbReference type="PANTHER" id="PTHR46009:SF1">
    <property type="entry name" value="VACUOLAR PROTEIN SORTING-ASSOCIATED PROTEIN VTA1 HOMOLOG"/>
    <property type="match status" value="1"/>
</dbReference>
<evidence type="ECO:0000256" key="7">
    <source>
        <dbReference type="ARBA" id="ARBA00022927"/>
    </source>
</evidence>
<dbReference type="GO" id="GO:0015031">
    <property type="term" value="P:protein transport"/>
    <property type="evidence" value="ECO:0007669"/>
    <property type="project" value="UniProtKB-KW"/>
</dbReference>
<feature type="domain" description="Vta1/callose synthase N-terminal" evidence="10">
    <location>
        <begin position="11"/>
        <end position="152"/>
    </location>
</feature>
<dbReference type="Pfam" id="PF04652">
    <property type="entry name" value="Vta1"/>
    <property type="match status" value="1"/>
</dbReference>
<evidence type="ECO:0000256" key="2">
    <source>
        <dbReference type="ARBA" id="ARBA00004496"/>
    </source>
</evidence>
<dbReference type="InParanoid" id="A0A1X7UB76"/>
<keyword evidence="6" id="KW-0967">Endosome</keyword>
<sequence length="326" mass="35387">MAALPPRLKGIQSYISVSNQYKQRDPVISYYCHLYALNKGLPLAKGDSSAKEAILKLMDDAENLKKSIEDKEYIKDEIVAQSYVEDAALKLFNKADQADRAAMFDKKLTKMFYVASQLFTVLEHFGDLTDEIEHKRKYAKWKAVEIDRCLKNGITPTPGPAGVNEGEDDDDPSQFGQPVAIPPQPPGSYSGVQPYPPMGPPYPPTNSATPPYPPTTGVPPPTDPTPTVSPYPPSAASPYPSAPQPPTGPTPTPLPRSNPPGTRSTPIKLGETTSGGGGKIEISGVQKETVQKYCKYAISSMDFNDTEGAISFLEKSLRILKTGKED</sequence>
<dbReference type="InterPro" id="IPR039431">
    <property type="entry name" value="Vta1/CALS_N"/>
</dbReference>
<evidence type="ECO:0000256" key="3">
    <source>
        <dbReference type="ARBA" id="ARBA00007895"/>
    </source>
</evidence>
<feature type="compositionally biased region" description="Pro residues" evidence="9">
    <location>
        <begin position="194"/>
        <end position="258"/>
    </location>
</feature>
<gene>
    <name evidence="12" type="primary">100634739</name>
</gene>
<evidence type="ECO:0000259" key="11">
    <source>
        <dbReference type="Pfam" id="PF18097"/>
    </source>
</evidence>
<dbReference type="GO" id="GO:0032511">
    <property type="term" value="P:late endosome to vacuole transport via multivesicular body sorting pathway"/>
    <property type="evidence" value="ECO:0007669"/>
    <property type="project" value="InterPro"/>
</dbReference>
<feature type="region of interest" description="Disordered" evidence="9">
    <location>
        <begin position="151"/>
        <end position="280"/>
    </location>
</feature>
<evidence type="ECO:0000313" key="12">
    <source>
        <dbReference type="EnsemblMetazoa" id="Aqu2.1.24918_001"/>
    </source>
</evidence>
<dbReference type="GO" id="GO:0010008">
    <property type="term" value="C:endosome membrane"/>
    <property type="evidence" value="ECO:0007669"/>
    <property type="project" value="UniProtKB-SubCell"/>
</dbReference>
<feature type="domain" description="Vta1 C-terminal" evidence="11">
    <location>
        <begin position="287"/>
        <end position="320"/>
    </location>
</feature>
<comment type="subcellular location">
    <subcellularLocation>
        <location evidence="2">Cytoplasm</location>
    </subcellularLocation>
    <subcellularLocation>
        <location evidence="1">Endosome membrane</location>
        <topology evidence="1">Peripheral membrane protein</topology>
    </subcellularLocation>
</comment>
<keyword evidence="8" id="KW-0472">Membrane</keyword>
<comment type="similarity">
    <text evidence="3">Belongs to the VTA1 family.</text>
</comment>
<evidence type="ECO:0000256" key="6">
    <source>
        <dbReference type="ARBA" id="ARBA00022753"/>
    </source>
</evidence>
<reference evidence="13" key="1">
    <citation type="journal article" date="2010" name="Nature">
        <title>The Amphimedon queenslandica genome and the evolution of animal complexity.</title>
        <authorList>
            <person name="Srivastava M."/>
            <person name="Simakov O."/>
            <person name="Chapman J."/>
            <person name="Fahey B."/>
            <person name="Gauthier M.E."/>
            <person name="Mitros T."/>
            <person name="Richards G.S."/>
            <person name="Conaco C."/>
            <person name="Dacre M."/>
            <person name="Hellsten U."/>
            <person name="Larroux C."/>
            <person name="Putnam N.H."/>
            <person name="Stanke M."/>
            <person name="Adamska M."/>
            <person name="Darling A."/>
            <person name="Degnan S.M."/>
            <person name="Oakley T.H."/>
            <person name="Plachetzki D.C."/>
            <person name="Zhai Y."/>
            <person name="Adamski M."/>
            <person name="Calcino A."/>
            <person name="Cummins S.F."/>
            <person name="Goodstein D.M."/>
            <person name="Harris C."/>
            <person name="Jackson D.J."/>
            <person name="Leys S.P."/>
            <person name="Shu S."/>
            <person name="Woodcroft B.J."/>
            <person name="Vervoort M."/>
            <person name="Kosik K.S."/>
            <person name="Manning G."/>
            <person name="Degnan B.M."/>
            <person name="Rokhsar D.S."/>
        </authorList>
    </citation>
    <scope>NUCLEOTIDE SEQUENCE [LARGE SCALE GENOMIC DNA]</scope>
</reference>
<dbReference type="OrthoDB" id="391137at2759"/>
<evidence type="ECO:0008006" key="14">
    <source>
        <dbReference type="Google" id="ProtNLM"/>
    </source>
</evidence>
<dbReference type="GO" id="GO:0005771">
    <property type="term" value="C:multivesicular body"/>
    <property type="evidence" value="ECO:0007669"/>
    <property type="project" value="TreeGrafter"/>
</dbReference>
<organism evidence="12">
    <name type="scientific">Amphimedon queenslandica</name>
    <name type="common">Sponge</name>
    <dbReference type="NCBI Taxonomy" id="400682"/>
    <lineage>
        <taxon>Eukaryota</taxon>
        <taxon>Metazoa</taxon>
        <taxon>Porifera</taxon>
        <taxon>Demospongiae</taxon>
        <taxon>Heteroscleromorpha</taxon>
        <taxon>Haplosclerida</taxon>
        <taxon>Niphatidae</taxon>
        <taxon>Amphimedon</taxon>
    </lineage>
</organism>
<dbReference type="InterPro" id="IPR041212">
    <property type="entry name" value="Vta1_C"/>
</dbReference>
<keyword evidence="7" id="KW-0653">Protein transport</keyword>